<dbReference type="Pfam" id="PF06835">
    <property type="entry name" value="LptC"/>
    <property type="match status" value="1"/>
</dbReference>
<evidence type="ECO:0000256" key="1">
    <source>
        <dbReference type="SAM" id="MobiDB-lite"/>
    </source>
</evidence>
<evidence type="ECO:0008006" key="4">
    <source>
        <dbReference type="Google" id="ProtNLM"/>
    </source>
</evidence>
<feature type="region of interest" description="Disordered" evidence="1">
    <location>
        <begin position="33"/>
        <end position="58"/>
    </location>
</feature>
<dbReference type="Proteomes" id="UP000231259">
    <property type="component" value="Unassembled WGS sequence"/>
</dbReference>
<reference evidence="2 3" key="1">
    <citation type="submission" date="2013-09" db="EMBL/GenBank/DDBJ databases">
        <title>Genome sequencing of Phaeobacter antarcticus sp. nov. SM1211.</title>
        <authorList>
            <person name="Zhang X.-Y."/>
            <person name="Liu C."/>
            <person name="Chen X.-L."/>
            <person name="Xie B.-B."/>
            <person name="Qin Q.-L."/>
            <person name="Rong J.-C."/>
            <person name="Zhang Y.-Z."/>
        </authorList>
    </citation>
    <scope>NUCLEOTIDE SEQUENCE [LARGE SCALE GENOMIC DNA]</scope>
    <source>
        <strain evidence="2 3">SM1211</strain>
    </source>
</reference>
<comment type="caution">
    <text evidence="2">The sequence shown here is derived from an EMBL/GenBank/DDBJ whole genome shotgun (WGS) entry which is preliminary data.</text>
</comment>
<evidence type="ECO:0000313" key="2">
    <source>
        <dbReference type="EMBL" id="PIL21962.1"/>
    </source>
</evidence>
<dbReference type="EMBL" id="AWWI01000019">
    <property type="protein sequence ID" value="PIL21962.1"/>
    <property type="molecule type" value="Genomic_DNA"/>
</dbReference>
<sequence length="181" mass="18709">MAALALLSTTFLLSRDADPAANLPISVTADPDGMVREQVTDPNFAGTTNSGGSLTMTARTARPVPNTDEVEADALNATITMKDGSMIALEAPLANLSDSRDDAKMSGGVTVSSSTGYTLTTDSLNAVLSRVEAESLGPVEGESPAGHITAGRMRITGGAADEDVQLLFTDGVKLVYYPKTE</sequence>
<dbReference type="AlphaFoldDB" id="A0A2G8RKD2"/>
<proteinExistence type="predicted"/>
<evidence type="ECO:0000313" key="3">
    <source>
        <dbReference type="Proteomes" id="UP000231259"/>
    </source>
</evidence>
<protein>
    <recommendedName>
        <fullName evidence="4">LPS export ABC transporter periplasmic protein LptC</fullName>
    </recommendedName>
</protein>
<name>A0A2G8RKD2_9RHOB</name>
<feature type="compositionally biased region" description="Polar residues" evidence="1">
    <location>
        <begin position="45"/>
        <end position="58"/>
    </location>
</feature>
<dbReference type="InterPro" id="IPR010664">
    <property type="entry name" value="LipoPS_assembly_LptC-rel"/>
</dbReference>
<keyword evidence="3" id="KW-1185">Reference proteome</keyword>
<accession>A0A2G8RKD2</accession>
<gene>
    <name evidence="2" type="ORF">P775_01865</name>
</gene>
<organism evidence="2 3">
    <name type="scientific">Puniceibacterium antarcticum</name>
    <dbReference type="NCBI Taxonomy" id="1206336"/>
    <lineage>
        <taxon>Bacteria</taxon>
        <taxon>Pseudomonadati</taxon>
        <taxon>Pseudomonadota</taxon>
        <taxon>Alphaproteobacteria</taxon>
        <taxon>Rhodobacterales</taxon>
        <taxon>Paracoccaceae</taxon>
        <taxon>Puniceibacterium</taxon>
    </lineage>
</organism>
<dbReference type="Gene3D" id="2.60.450.10">
    <property type="entry name" value="Lipopolysaccharide (LPS) transport protein A like domain"/>
    <property type="match status" value="1"/>
</dbReference>